<protein>
    <submittedName>
        <fullName evidence="2">Pyridine nucleotide-disulfide oxidoreductase</fullName>
    </submittedName>
</protein>
<dbReference type="PANTHER" id="PTHR43539">
    <property type="entry name" value="FLAVIN-BINDING MONOOXYGENASE-LIKE PROTEIN (AFU_ORTHOLOGUE AFUA_4G09220)"/>
    <property type="match status" value="1"/>
</dbReference>
<dbReference type="Gene3D" id="3.50.50.60">
    <property type="entry name" value="FAD/NAD(P)-binding domain"/>
    <property type="match status" value="2"/>
</dbReference>
<comment type="caution">
    <text evidence="2">The sequence shown here is derived from an EMBL/GenBank/DDBJ whole genome shotgun (WGS) entry which is preliminary data.</text>
</comment>
<sequence length="530" mass="60701">MVVEHDYVIIGGGPAGLQLGYFFSRDLKNYLILEKADKAGAYFEKYPVHRKLISINKVYTGFDCFNINLRWDWNSLLSEKEISFKEYSEEYFPQADKMVDYLNDYAKINELNIRYNSDVIKVCKKDDIFYITLADGDQIKAKHLVVATGLSEERVPSVSGIEHAVTYGEHTLELEKYKNKRVMILGKGNSAFETADHLNDVTASIHLLSPNPVKLAWSTHYVGNLRAVNNNVLDTYQLKSQNTILDGEVEKITKSGDSLLVDVKYTHAEGQRIQVPVDEIIICAGFKFSNKIFDESCMPEMCSMDKYPSMTSDWESTSVSNMYFAGTITHSRDYKKSFSGFIHGFRYNAKLLNSILNEKNHEKPFPSYSVAHSSFSLHEALIKRIHENSSLFQQPGFICDYIKVDGDKGFEYIEDLSMDIIKQRNHLNSGRYLTVTMEYGETKHPDPFNIHRTPENGKESAFIHPVIRCFEQGGLKAECHIPEDLENNWYQDMYQDILYRFICEELALAPVEGARAVPVIDYLNKVTKVL</sequence>
<dbReference type="PRINTS" id="PR00368">
    <property type="entry name" value="FADPNR"/>
</dbReference>
<dbReference type="GO" id="GO:0050660">
    <property type="term" value="F:flavin adenine dinucleotide binding"/>
    <property type="evidence" value="ECO:0007669"/>
    <property type="project" value="TreeGrafter"/>
</dbReference>
<reference evidence="2 3" key="1">
    <citation type="submission" date="2017-12" db="EMBL/GenBank/DDBJ databases">
        <authorList>
            <person name="Paulsen S."/>
            <person name="Gram L.K."/>
        </authorList>
    </citation>
    <scope>NUCLEOTIDE SEQUENCE [LARGE SCALE GENOMIC DNA]</scope>
    <source>
        <strain evidence="2 3">S1607</strain>
    </source>
</reference>
<dbReference type="SUPFAM" id="SSF51905">
    <property type="entry name" value="FAD/NAD(P)-binding domain"/>
    <property type="match status" value="1"/>
</dbReference>
<dbReference type="EMBL" id="PNEL01000010">
    <property type="protein sequence ID" value="TMN80800.1"/>
    <property type="molecule type" value="Genomic_DNA"/>
</dbReference>
<dbReference type="GO" id="GO:0004497">
    <property type="term" value="F:monooxygenase activity"/>
    <property type="evidence" value="ECO:0007669"/>
    <property type="project" value="TreeGrafter"/>
</dbReference>
<dbReference type="PANTHER" id="PTHR43539:SF23">
    <property type="entry name" value="FAD-DEPENDENT OXIDOREDUCTASE DOMAIN-CONTAINING PROTEIN 2"/>
    <property type="match status" value="1"/>
</dbReference>
<evidence type="ECO:0000256" key="1">
    <source>
        <dbReference type="ARBA" id="ARBA00023002"/>
    </source>
</evidence>
<name>A0AAQ2EXI3_PSEO7</name>
<organism evidence="2 3">
    <name type="scientific">Pseudoalteromonas piscicida</name>
    <dbReference type="NCBI Taxonomy" id="43662"/>
    <lineage>
        <taxon>Bacteria</taxon>
        <taxon>Pseudomonadati</taxon>
        <taxon>Pseudomonadota</taxon>
        <taxon>Gammaproteobacteria</taxon>
        <taxon>Alteromonadales</taxon>
        <taxon>Pseudoalteromonadaceae</taxon>
        <taxon>Pseudoalteromonas</taxon>
    </lineage>
</organism>
<reference evidence="3" key="2">
    <citation type="submission" date="2019-06" db="EMBL/GenBank/DDBJ databases">
        <title>Co-occurence of chitin degradation, pigmentation and bioactivity in marine Pseudoalteromonas.</title>
        <authorList>
            <person name="Sonnenschein E.C."/>
            <person name="Bech P.K."/>
        </authorList>
    </citation>
    <scope>NUCLEOTIDE SEQUENCE [LARGE SCALE GENOMIC DNA]</scope>
    <source>
        <strain evidence="3">S1607</strain>
    </source>
</reference>
<keyword evidence="1" id="KW-0560">Oxidoreductase</keyword>
<dbReference type="Proteomes" id="UP000305423">
    <property type="component" value="Unassembled WGS sequence"/>
</dbReference>
<dbReference type="InterPro" id="IPR036188">
    <property type="entry name" value="FAD/NAD-bd_sf"/>
</dbReference>
<dbReference type="RefSeq" id="WP_045965155.1">
    <property type="nucleotide sequence ID" value="NZ_JXXW01000052.1"/>
</dbReference>
<evidence type="ECO:0000313" key="3">
    <source>
        <dbReference type="Proteomes" id="UP000305423"/>
    </source>
</evidence>
<gene>
    <name evidence="2" type="ORF">CWB74_03465</name>
</gene>
<proteinExistence type="predicted"/>
<accession>A0AAQ2EXI3</accession>
<dbReference type="InterPro" id="IPR050982">
    <property type="entry name" value="Auxin_biosynth/cation_transpt"/>
</dbReference>
<evidence type="ECO:0000313" key="2">
    <source>
        <dbReference type="EMBL" id="TMN80800.1"/>
    </source>
</evidence>
<dbReference type="GO" id="GO:0036503">
    <property type="term" value="P:ERAD pathway"/>
    <property type="evidence" value="ECO:0007669"/>
    <property type="project" value="TreeGrafter"/>
</dbReference>
<dbReference type="Pfam" id="PF13738">
    <property type="entry name" value="Pyr_redox_3"/>
    <property type="match status" value="1"/>
</dbReference>
<dbReference type="AlphaFoldDB" id="A0AAQ2EXI3"/>